<dbReference type="Proteomes" id="UP001295684">
    <property type="component" value="Unassembled WGS sequence"/>
</dbReference>
<reference evidence="1" key="1">
    <citation type="submission" date="2023-07" db="EMBL/GenBank/DDBJ databases">
        <authorList>
            <consortium name="AG Swart"/>
            <person name="Singh M."/>
            <person name="Singh A."/>
            <person name="Seah K."/>
            <person name="Emmerich C."/>
        </authorList>
    </citation>
    <scope>NUCLEOTIDE SEQUENCE</scope>
    <source>
        <strain evidence="1">DP1</strain>
    </source>
</reference>
<dbReference type="PANTHER" id="PTHR34204">
    <property type="entry name" value="RNA-BINDING ASCH DOMAIN PROTEIN"/>
    <property type="match status" value="1"/>
</dbReference>
<sequence>MQTYIEGEDDSPMSRDEEFLIHTPTQPIPYYNEKLFDIIGNIFKVKPSELTTKIPESLIDKILLSTNSNGRYNIDVTSEGAHYFMGYPDCNFMHQLTAILTLWNERLIFPVTYLTMAEMEDSTACEIERLNQLTEEVNDVFKSISTESQIDSYKKVKELLIALDIRGFMTIFGFRTSPGSQDAPWPKKSVILDAVNKKHKKDRIKPRVVHPNNTSILTVGGRALAKHSSRSVDKFWGNCDGKTESYKNEAAFAIVQQILNECVWMNVHIIPGDKIVIECRNNYKLDDTFKGYGVRWTIDGEFIGFLDGYRSASP</sequence>
<protein>
    <submittedName>
        <fullName evidence="1">Uncharacterized protein</fullName>
    </submittedName>
</protein>
<dbReference type="PANTHER" id="PTHR34204:SF2">
    <property type="entry name" value="RNA-BINDING ASCH DOMAIN PROTEIN"/>
    <property type="match status" value="1"/>
</dbReference>
<proteinExistence type="predicted"/>
<accession>A0AAD1XMB0</accession>
<comment type="caution">
    <text evidence="1">The sequence shown here is derived from an EMBL/GenBank/DDBJ whole genome shotgun (WGS) entry which is preliminary data.</text>
</comment>
<dbReference type="EMBL" id="CAMPGE010016750">
    <property type="protein sequence ID" value="CAI2375287.1"/>
    <property type="molecule type" value="Genomic_DNA"/>
</dbReference>
<evidence type="ECO:0000313" key="2">
    <source>
        <dbReference type="Proteomes" id="UP001295684"/>
    </source>
</evidence>
<organism evidence="1 2">
    <name type="scientific">Euplotes crassus</name>
    <dbReference type="NCBI Taxonomy" id="5936"/>
    <lineage>
        <taxon>Eukaryota</taxon>
        <taxon>Sar</taxon>
        <taxon>Alveolata</taxon>
        <taxon>Ciliophora</taxon>
        <taxon>Intramacronucleata</taxon>
        <taxon>Spirotrichea</taxon>
        <taxon>Hypotrichia</taxon>
        <taxon>Euplotida</taxon>
        <taxon>Euplotidae</taxon>
        <taxon>Moneuplotes</taxon>
    </lineage>
</organism>
<gene>
    <name evidence="1" type="ORF">ECRASSUSDP1_LOCUS16649</name>
</gene>
<evidence type="ECO:0000313" key="1">
    <source>
        <dbReference type="EMBL" id="CAI2375287.1"/>
    </source>
</evidence>
<keyword evidence="2" id="KW-1185">Reference proteome</keyword>
<dbReference type="AlphaFoldDB" id="A0AAD1XMB0"/>
<name>A0AAD1XMB0_EUPCR</name>